<dbReference type="Proteomes" id="UP000013827">
    <property type="component" value="Unassembled WGS sequence"/>
</dbReference>
<keyword evidence="5" id="KW-1185">Reference proteome</keyword>
<dbReference type="KEGG" id="ehx:EMIHUDRAFT_314118"/>
<sequence length="118" mass="13066">MLESQLYNMRHALDKLSKSAGSKQIAITETGWPTEPSAVGASIANARLFYQDMRRDLGRMTTTYNLVPGYVFLFELFDEAKKTGNPAEAHWGLLNQDGTPKLGLTEFVLPPSFSATKP</sequence>
<accession>A0A0D3KAK7</accession>
<reference evidence="5" key="1">
    <citation type="journal article" date="2013" name="Nature">
        <title>Pan genome of the phytoplankton Emiliania underpins its global distribution.</title>
        <authorList>
            <person name="Read B.A."/>
            <person name="Kegel J."/>
            <person name="Klute M.J."/>
            <person name="Kuo A."/>
            <person name="Lefebvre S.C."/>
            <person name="Maumus F."/>
            <person name="Mayer C."/>
            <person name="Miller J."/>
            <person name="Monier A."/>
            <person name="Salamov A."/>
            <person name="Young J."/>
            <person name="Aguilar M."/>
            <person name="Claverie J.M."/>
            <person name="Frickenhaus S."/>
            <person name="Gonzalez K."/>
            <person name="Herman E.K."/>
            <person name="Lin Y.C."/>
            <person name="Napier J."/>
            <person name="Ogata H."/>
            <person name="Sarno A.F."/>
            <person name="Shmutz J."/>
            <person name="Schroeder D."/>
            <person name="de Vargas C."/>
            <person name="Verret F."/>
            <person name="von Dassow P."/>
            <person name="Valentin K."/>
            <person name="Van de Peer Y."/>
            <person name="Wheeler G."/>
            <person name="Dacks J.B."/>
            <person name="Delwiche C.F."/>
            <person name="Dyhrman S.T."/>
            <person name="Glockner G."/>
            <person name="John U."/>
            <person name="Richards T."/>
            <person name="Worden A.Z."/>
            <person name="Zhang X."/>
            <person name="Grigoriev I.V."/>
            <person name="Allen A.E."/>
            <person name="Bidle K."/>
            <person name="Borodovsky M."/>
            <person name="Bowler C."/>
            <person name="Brownlee C."/>
            <person name="Cock J.M."/>
            <person name="Elias M."/>
            <person name="Gladyshev V.N."/>
            <person name="Groth M."/>
            <person name="Guda C."/>
            <person name="Hadaegh A."/>
            <person name="Iglesias-Rodriguez M.D."/>
            <person name="Jenkins J."/>
            <person name="Jones B.M."/>
            <person name="Lawson T."/>
            <person name="Leese F."/>
            <person name="Lindquist E."/>
            <person name="Lobanov A."/>
            <person name="Lomsadze A."/>
            <person name="Malik S.B."/>
            <person name="Marsh M.E."/>
            <person name="Mackinder L."/>
            <person name="Mock T."/>
            <person name="Mueller-Roeber B."/>
            <person name="Pagarete A."/>
            <person name="Parker M."/>
            <person name="Probert I."/>
            <person name="Quesneville H."/>
            <person name="Raines C."/>
            <person name="Rensing S.A."/>
            <person name="Riano-Pachon D.M."/>
            <person name="Richier S."/>
            <person name="Rokitta S."/>
            <person name="Shiraiwa Y."/>
            <person name="Soanes D.M."/>
            <person name="van der Giezen M."/>
            <person name="Wahlund T.M."/>
            <person name="Williams B."/>
            <person name="Wilson W."/>
            <person name="Wolfe G."/>
            <person name="Wurch L.L."/>
        </authorList>
    </citation>
    <scope>NUCLEOTIDE SEQUENCE</scope>
</reference>
<organism evidence="4 5">
    <name type="scientific">Emiliania huxleyi (strain CCMP1516)</name>
    <dbReference type="NCBI Taxonomy" id="280463"/>
    <lineage>
        <taxon>Eukaryota</taxon>
        <taxon>Haptista</taxon>
        <taxon>Haptophyta</taxon>
        <taxon>Prymnesiophyceae</taxon>
        <taxon>Isochrysidales</taxon>
        <taxon>Noelaerhabdaceae</taxon>
        <taxon>Emiliania</taxon>
    </lineage>
</organism>
<dbReference type="GO" id="GO:0005975">
    <property type="term" value="P:carbohydrate metabolic process"/>
    <property type="evidence" value="ECO:0007669"/>
    <property type="project" value="InterPro"/>
</dbReference>
<dbReference type="EnsemblProtists" id="EOD32792">
    <property type="protein sequence ID" value="EOD32792"/>
    <property type="gene ID" value="EMIHUDRAFT_314118"/>
</dbReference>
<dbReference type="Pfam" id="PF00332">
    <property type="entry name" value="Glyco_hydro_17"/>
    <property type="match status" value="1"/>
</dbReference>
<evidence type="ECO:0000256" key="2">
    <source>
        <dbReference type="ARBA" id="ARBA00022801"/>
    </source>
</evidence>
<dbReference type="AlphaFoldDB" id="A0A0D3KAK7"/>
<evidence type="ECO:0000256" key="1">
    <source>
        <dbReference type="ARBA" id="ARBA00008773"/>
    </source>
</evidence>
<reference evidence="4" key="2">
    <citation type="submission" date="2024-10" db="UniProtKB">
        <authorList>
            <consortium name="EnsemblProtists"/>
        </authorList>
    </citation>
    <scope>IDENTIFICATION</scope>
</reference>
<dbReference type="RefSeq" id="XP_005785221.1">
    <property type="nucleotide sequence ID" value="XM_005785164.1"/>
</dbReference>
<dbReference type="InterPro" id="IPR000490">
    <property type="entry name" value="Glyco_hydro_17"/>
</dbReference>
<dbReference type="GO" id="GO:0004553">
    <property type="term" value="F:hydrolase activity, hydrolyzing O-glycosyl compounds"/>
    <property type="evidence" value="ECO:0007669"/>
    <property type="project" value="InterPro"/>
</dbReference>
<dbReference type="InterPro" id="IPR017853">
    <property type="entry name" value="GH"/>
</dbReference>
<dbReference type="GeneID" id="17278065"/>
<proteinExistence type="inferred from homology"/>
<dbReference type="SUPFAM" id="SSF51445">
    <property type="entry name" value="(Trans)glycosidases"/>
    <property type="match status" value="1"/>
</dbReference>
<dbReference type="PANTHER" id="PTHR32227">
    <property type="entry name" value="GLUCAN ENDO-1,3-BETA-GLUCOSIDASE BG1-RELATED-RELATED"/>
    <property type="match status" value="1"/>
</dbReference>
<evidence type="ECO:0000313" key="5">
    <source>
        <dbReference type="Proteomes" id="UP000013827"/>
    </source>
</evidence>
<name>A0A0D3KAK7_EMIH1</name>
<protein>
    <submittedName>
        <fullName evidence="4">Uncharacterized protein</fullName>
    </submittedName>
</protein>
<dbReference type="Gene3D" id="3.20.20.80">
    <property type="entry name" value="Glycosidases"/>
    <property type="match status" value="1"/>
</dbReference>
<keyword evidence="2" id="KW-0378">Hydrolase</keyword>
<evidence type="ECO:0000256" key="3">
    <source>
        <dbReference type="RuleBase" id="RU004335"/>
    </source>
</evidence>
<dbReference type="HOGENOM" id="CLU_2077539_0_0_1"/>
<dbReference type="InterPro" id="IPR044965">
    <property type="entry name" value="Glyco_hydro_17_plant"/>
</dbReference>
<evidence type="ECO:0000313" key="4">
    <source>
        <dbReference type="EnsemblProtists" id="EOD32792"/>
    </source>
</evidence>
<comment type="similarity">
    <text evidence="1 3">Belongs to the glycosyl hydrolase 17 family.</text>
</comment>